<protein>
    <submittedName>
        <fullName evidence="2">4163_t:CDS:1</fullName>
    </submittedName>
</protein>
<dbReference type="AlphaFoldDB" id="A0A9W4WVQ0"/>
<evidence type="ECO:0000256" key="1">
    <source>
        <dbReference type="SAM" id="Coils"/>
    </source>
</evidence>
<accession>A0A9W4WVQ0</accession>
<dbReference type="Proteomes" id="UP001153678">
    <property type="component" value="Unassembled WGS sequence"/>
</dbReference>
<keyword evidence="3" id="KW-1185">Reference proteome</keyword>
<sequence length="167" mass="19767">MMIIRTLFRAELATDYVPRQKWLQEQQAENSRQITELSQMLNEYERKQTQYQQTLQEELNKLQNSPKNTKIKGLEAKIKESQEETERIRQQIQELEANYQEKLTQLDQEFAESSELTNEISFSDNQLGQCASCDKKLQEGEQYFYYPQDPEKRAICTTCKPQVDNAI</sequence>
<gene>
    <name evidence="2" type="ORF">FWILDA_LOCUS7206</name>
</gene>
<name>A0A9W4WVQ0_9GLOM</name>
<proteinExistence type="predicted"/>
<organism evidence="2 3">
    <name type="scientific">Funneliformis geosporum</name>
    <dbReference type="NCBI Taxonomy" id="1117311"/>
    <lineage>
        <taxon>Eukaryota</taxon>
        <taxon>Fungi</taxon>
        <taxon>Fungi incertae sedis</taxon>
        <taxon>Mucoromycota</taxon>
        <taxon>Glomeromycotina</taxon>
        <taxon>Glomeromycetes</taxon>
        <taxon>Glomerales</taxon>
        <taxon>Glomeraceae</taxon>
        <taxon>Funneliformis</taxon>
    </lineage>
</organism>
<evidence type="ECO:0000313" key="2">
    <source>
        <dbReference type="EMBL" id="CAI2175660.1"/>
    </source>
</evidence>
<feature type="coiled-coil region" evidence="1">
    <location>
        <begin position="23"/>
        <end position="112"/>
    </location>
</feature>
<keyword evidence="1" id="KW-0175">Coiled coil</keyword>
<evidence type="ECO:0000313" key="3">
    <source>
        <dbReference type="Proteomes" id="UP001153678"/>
    </source>
</evidence>
<dbReference type="EMBL" id="CAMKVN010001393">
    <property type="protein sequence ID" value="CAI2175660.1"/>
    <property type="molecule type" value="Genomic_DNA"/>
</dbReference>
<reference evidence="2" key="1">
    <citation type="submission" date="2022-08" db="EMBL/GenBank/DDBJ databases">
        <authorList>
            <person name="Kallberg Y."/>
            <person name="Tangrot J."/>
            <person name="Rosling A."/>
        </authorList>
    </citation>
    <scope>NUCLEOTIDE SEQUENCE</scope>
    <source>
        <strain evidence="2">Wild A</strain>
    </source>
</reference>
<comment type="caution">
    <text evidence="2">The sequence shown here is derived from an EMBL/GenBank/DDBJ whole genome shotgun (WGS) entry which is preliminary data.</text>
</comment>